<feature type="binding site" evidence="10">
    <location>
        <position position="137"/>
    </location>
    <ligand>
        <name>ATP</name>
        <dbReference type="ChEBI" id="CHEBI:30616"/>
    </ligand>
</feature>
<evidence type="ECO:0000256" key="7">
    <source>
        <dbReference type="ARBA" id="ARBA00023054"/>
    </source>
</evidence>
<protein>
    <recommendedName>
        <fullName evidence="10">DNA double-strand break repair Rad50 ATPase</fullName>
    </recommendedName>
</protein>
<dbReference type="GO" id="GO:0016887">
    <property type="term" value="F:ATP hydrolysis activity"/>
    <property type="evidence" value="ECO:0007669"/>
    <property type="project" value="UniProtKB-UniRule"/>
</dbReference>
<sequence length="910" mass="101875">MRFERIRLRNFKPYADAELDLRDGVTVIHGLNGSGKSSLLEACFFALYGARALDETLDDVVTTGEDEAEVSLQFAHAGETYRIQRELRRSGERMSTTTCTLEGPDVAVDGATDVRSFVTDLLRMDAEAFVNCAYVRQGEVNKLINATPAQRQDTIDDLLQLGKLEEYRERASEARLGVEDVRSEKRGALSKLESQIEAKEDANLHARLNDLETELADVDAEIERFEENEANAEETLADAEEVISAYEETREKLDDLEDDIADLRETIRADESKREDIRDEVVETRDRIDGLEADLDAAVAETDLGEVAGDAPESGATIDAGVIDAEVIESRREALDEEEEAIREQLQEARQRETMLSNQAEKLAERAEEFESRASEARERAEEAESTAADAEARVEERSEELDAVEDEIGSIGERFDDAPVAAGEATGHRDSVQESLRETRERIATAQAELASVRDRLEEARELREAGKCPECGQPVEESPHVDAIGEYEAEIETLEADLEELRERERDLEADLETAESLVEAETRLGNLREKRSLIESSIEDARETASERRAEAESLREDAADFDEQAEAKREAAESQSEAAAEAATRVDSLEDDLGALESARERLGRVETLRTQIDEAEAEIDRLRERRRSIEERNDERREFLQEKRERREELADAVDEERIETAKANSAEAEEYLEKVAEKLAELREKRDALQNDIGGVKGELAELESLRDDRARLAERVDALDSLHEEISTLESTYGSLRADLRRRNVETLERMLNETFDLVYGNDAYSRIRLDDEYELTVFQKDGTALDPEQLSGGERALFNLSLRCAIYRLLAEGIEGAAPMPPLILDEPTVFLDSGHVSRLVDLVEEMRRLGVAQILTVSHDDDLVAAADDLVTVEKDPTSNRSSVDRVADASLSAIESSADD</sequence>
<comment type="caution">
    <text evidence="14">The sequence shown here is derived from an EMBL/GenBank/DDBJ whole genome shotgun (WGS) entry which is preliminary data.</text>
</comment>
<accession>A0ABD6DTK6</accession>
<feature type="compositionally biased region" description="Basic and acidic residues" evidence="12">
    <location>
        <begin position="533"/>
        <end position="562"/>
    </location>
</feature>
<dbReference type="GO" id="GO:0006302">
    <property type="term" value="P:double-strand break repair"/>
    <property type="evidence" value="ECO:0007669"/>
    <property type="project" value="UniProtKB-UniRule"/>
</dbReference>
<keyword evidence="1 10" id="KW-0479">Metal-binding</keyword>
<dbReference type="RefSeq" id="WP_256307964.1">
    <property type="nucleotide sequence ID" value="NZ_JANHAW010000002.1"/>
</dbReference>
<dbReference type="GO" id="GO:0008270">
    <property type="term" value="F:zinc ion binding"/>
    <property type="evidence" value="ECO:0007669"/>
    <property type="project" value="UniProtKB-UniRule"/>
</dbReference>
<dbReference type="Gene3D" id="1.10.287.510">
    <property type="entry name" value="Helix hairpin bin"/>
    <property type="match status" value="1"/>
</dbReference>
<feature type="binding site" evidence="10 11">
    <location>
        <position position="470"/>
    </location>
    <ligand>
        <name>Zn(2+)</name>
        <dbReference type="ChEBI" id="CHEBI:29105"/>
    </ligand>
</feature>
<dbReference type="PANTHER" id="PTHR32114:SF2">
    <property type="entry name" value="ABC TRANSPORTER ABCH.3"/>
    <property type="match status" value="1"/>
</dbReference>
<comment type="function">
    <text evidence="10">Part of the Rad50/Mre11 complex, which is involved in the early steps of DNA double-strand break (DSB) repair. Rad50 controls the balance between DNA end bridging and DNA resection via ATP-dependent structural rearrangements of the Rad50/Mre11 complex.</text>
</comment>
<name>A0ABD6DTK6_9EURY</name>
<organism evidence="14 15">
    <name type="scientific">Halobellus litoreus</name>
    <dbReference type="NCBI Taxonomy" id="755310"/>
    <lineage>
        <taxon>Archaea</taxon>
        <taxon>Methanobacteriati</taxon>
        <taxon>Methanobacteriota</taxon>
        <taxon>Stenosarchaea group</taxon>
        <taxon>Halobacteria</taxon>
        <taxon>Halobacteriales</taxon>
        <taxon>Haloferacaceae</taxon>
        <taxon>Halobellus</taxon>
    </lineage>
</organism>
<feature type="region of interest" description="Disordered" evidence="12">
    <location>
        <begin position="361"/>
        <end position="404"/>
    </location>
</feature>
<evidence type="ECO:0000256" key="11">
    <source>
        <dbReference type="PROSITE-ProRule" id="PRU00471"/>
    </source>
</evidence>
<evidence type="ECO:0000256" key="10">
    <source>
        <dbReference type="HAMAP-Rule" id="MF_00449"/>
    </source>
</evidence>
<evidence type="ECO:0000313" key="15">
    <source>
        <dbReference type="Proteomes" id="UP001597092"/>
    </source>
</evidence>
<dbReference type="PROSITE" id="PS51131">
    <property type="entry name" value="ZN_HOOK"/>
    <property type="match status" value="1"/>
</dbReference>
<dbReference type="SUPFAM" id="SSF52540">
    <property type="entry name" value="P-loop containing nucleoside triphosphate hydrolases"/>
    <property type="match status" value="1"/>
</dbReference>
<evidence type="ECO:0000256" key="6">
    <source>
        <dbReference type="ARBA" id="ARBA00022840"/>
    </source>
</evidence>
<evidence type="ECO:0000256" key="4">
    <source>
        <dbReference type="ARBA" id="ARBA00022801"/>
    </source>
</evidence>
<evidence type="ECO:0000256" key="8">
    <source>
        <dbReference type="ARBA" id="ARBA00023204"/>
    </source>
</evidence>
<feature type="binding site" evidence="10">
    <location>
        <begin position="32"/>
        <end position="38"/>
    </location>
    <ligand>
        <name>ATP</name>
        <dbReference type="ChEBI" id="CHEBI:30616"/>
    </ligand>
</feature>
<dbReference type="InterPro" id="IPR038729">
    <property type="entry name" value="Rad50/SbcC_AAA"/>
</dbReference>
<feature type="region of interest" description="Disordered" evidence="12">
    <location>
        <begin position="533"/>
        <end position="591"/>
    </location>
</feature>
<keyword evidence="3 10" id="KW-0227">DNA damage</keyword>
<dbReference type="InterPro" id="IPR053480">
    <property type="entry name" value="DSB_repair_ATPase"/>
</dbReference>
<evidence type="ECO:0000256" key="9">
    <source>
        <dbReference type="ARBA" id="ARBA00049666"/>
    </source>
</evidence>
<comment type="caution">
    <text evidence="10">Lacks conserved residue(s) required for the propagation of feature annotation.</text>
</comment>
<dbReference type="HAMAP" id="MF_00449">
    <property type="entry name" value="RAD50"/>
    <property type="match status" value="1"/>
</dbReference>
<keyword evidence="4 10" id="KW-0378">Hydrolase</keyword>
<reference evidence="14 15" key="1">
    <citation type="journal article" date="2019" name="Int. J. Syst. Evol. Microbiol.">
        <title>The Global Catalogue of Microorganisms (GCM) 10K type strain sequencing project: providing services to taxonomists for standard genome sequencing and annotation.</title>
        <authorList>
            <consortium name="The Broad Institute Genomics Platform"/>
            <consortium name="The Broad Institute Genome Sequencing Center for Infectious Disease"/>
            <person name="Wu L."/>
            <person name="Ma J."/>
        </authorList>
    </citation>
    <scope>NUCLEOTIDE SEQUENCE [LARGE SCALE GENOMIC DNA]</scope>
    <source>
        <strain evidence="14 15">CGMCC 1.10387</strain>
    </source>
</reference>
<keyword evidence="5 10" id="KW-0862">Zinc</keyword>
<comment type="subunit">
    <text evidence="10">Homodimer. Forms a heterotetramer composed of two Mre11 subunits and two Rad50 subunits.</text>
</comment>
<dbReference type="SUPFAM" id="SSF75712">
    <property type="entry name" value="Rad50 coiled-coil Zn hook"/>
    <property type="match status" value="1"/>
</dbReference>
<feature type="compositionally biased region" description="Low complexity" evidence="12">
    <location>
        <begin position="577"/>
        <end position="587"/>
    </location>
</feature>
<feature type="domain" description="Zinc-hook" evidence="13">
    <location>
        <begin position="423"/>
        <end position="522"/>
    </location>
</feature>
<comment type="similarity">
    <text evidence="10">Belongs to the SMC family. RAD50 subfamily.</text>
</comment>
<dbReference type="SUPFAM" id="SSF57997">
    <property type="entry name" value="Tropomyosin"/>
    <property type="match status" value="1"/>
</dbReference>
<evidence type="ECO:0000256" key="3">
    <source>
        <dbReference type="ARBA" id="ARBA00022763"/>
    </source>
</evidence>
<feature type="compositionally biased region" description="Basic and acidic residues" evidence="12">
    <location>
        <begin position="362"/>
        <end position="383"/>
    </location>
</feature>
<keyword evidence="8 10" id="KW-0234">DNA repair</keyword>
<dbReference type="NCBIfam" id="NF041035">
    <property type="entry name" value="Rad50_Halo"/>
    <property type="match status" value="1"/>
</dbReference>
<keyword evidence="6 10" id="KW-0067">ATP-binding</keyword>
<dbReference type="EMBL" id="JBHUDP010000001">
    <property type="protein sequence ID" value="MFD1684555.1"/>
    <property type="molecule type" value="Genomic_DNA"/>
</dbReference>
<evidence type="ECO:0000256" key="12">
    <source>
        <dbReference type="SAM" id="MobiDB-lite"/>
    </source>
</evidence>
<feature type="coiled-coil region" evidence="10">
    <location>
        <begin position="164"/>
        <end position="301"/>
    </location>
</feature>
<dbReference type="Pfam" id="PF13476">
    <property type="entry name" value="AAA_23"/>
    <property type="match status" value="1"/>
</dbReference>
<evidence type="ECO:0000313" key="14">
    <source>
        <dbReference type="EMBL" id="MFD1684555.1"/>
    </source>
</evidence>
<dbReference type="InterPro" id="IPR013134">
    <property type="entry name" value="Zn_hook_RAD50"/>
</dbReference>
<proteinExistence type="inferred from homology"/>
<dbReference type="AlphaFoldDB" id="A0ABD6DTK6"/>
<comment type="similarity">
    <text evidence="9">Belongs to the Sph1/Sph2 family.</text>
</comment>
<dbReference type="Proteomes" id="UP001597092">
    <property type="component" value="Unassembled WGS sequence"/>
</dbReference>
<evidence type="ECO:0000256" key="1">
    <source>
        <dbReference type="ARBA" id="ARBA00022723"/>
    </source>
</evidence>
<comment type="domain">
    <text evidence="10">The two conserved Cys that bind zinc constitute the zinc-hook, which separates the large intramolecular coiled coil regions. The 2 Cys residues coordinate one molecule of zinc with the help of the 2 Cys residues of the zinc-hook of another Rad50 molecule, thereby forming a V-shaped homodimer.</text>
</comment>
<dbReference type="InterPro" id="IPR022982">
    <property type="entry name" value="Rad50_ATPase_archaeal"/>
</dbReference>
<dbReference type="PANTHER" id="PTHR32114">
    <property type="entry name" value="ABC TRANSPORTER ABCH.3"/>
    <property type="match status" value="1"/>
</dbReference>
<keyword evidence="7 10" id="KW-0175">Coiled coil</keyword>
<comment type="cofactor">
    <cofactor evidence="10">
        <name>Zn(2+)</name>
        <dbReference type="ChEBI" id="CHEBI:29105"/>
    </cofactor>
    <text evidence="10">Binds 1 zinc ion per homodimer.</text>
</comment>
<evidence type="ECO:0000259" key="13">
    <source>
        <dbReference type="PROSITE" id="PS51131"/>
    </source>
</evidence>
<dbReference type="Gene3D" id="3.40.50.300">
    <property type="entry name" value="P-loop containing nucleotide triphosphate hydrolases"/>
    <property type="match status" value="2"/>
</dbReference>
<evidence type="ECO:0000256" key="2">
    <source>
        <dbReference type="ARBA" id="ARBA00022741"/>
    </source>
</evidence>
<keyword evidence="2 10" id="KW-0547">Nucleotide-binding</keyword>
<gene>
    <name evidence="10 14" type="primary">rad50</name>
    <name evidence="14" type="ORF">ACFSAS_02905</name>
</gene>
<evidence type="ECO:0000256" key="5">
    <source>
        <dbReference type="ARBA" id="ARBA00022833"/>
    </source>
</evidence>
<dbReference type="InterPro" id="IPR027417">
    <property type="entry name" value="P-loop_NTPase"/>
</dbReference>
<dbReference type="GO" id="GO:0005524">
    <property type="term" value="F:ATP binding"/>
    <property type="evidence" value="ECO:0007669"/>
    <property type="project" value="UniProtKB-UniRule"/>
</dbReference>
<dbReference type="NCBIfam" id="NF002572">
    <property type="entry name" value="PRK02224.1"/>
    <property type="match status" value="1"/>
</dbReference>
<feature type="binding site" evidence="10">
    <location>
        <position position="12"/>
    </location>
    <ligand>
        <name>ATP</name>
        <dbReference type="ChEBI" id="CHEBI:30616"/>
    </ligand>
</feature>
<feature type="binding site" evidence="10 11">
    <location>
        <position position="473"/>
    </location>
    <ligand>
        <name>Zn(2+)</name>
        <dbReference type="ChEBI" id="CHEBI:29105"/>
    </ligand>
</feature>
<keyword evidence="15" id="KW-1185">Reference proteome</keyword>